<dbReference type="InterPro" id="IPR050492">
    <property type="entry name" value="Bact_metal-bind_prot9"/>
</dbReference>
<feature type="signal peptide" evidence="5">
    <location>
        <begin position="1"/>
        <end position="16"/>
    </location>
</feature>
<accession>A0A916T6A1</accession>
<proteinExistence type="predicted"/>
<dbReference type="PANTHER" id="PTHR42953:SF1">
    <property type="entry name" value="METAL-BINDING PROTEIN HI_0362-RELATED"/>
    <property type="match status" value="1"/>
</dbReference>
<comment type="subcellular location">
    <subcellularLocation>
        <location evidence="1">Cell envelope</location>
    </subcellularLocation>
</comment>
<reference evidence="6" key="2">
    <citation type="submission" date="2020-09" db="EMBL/GenBank/DDBJ databases">
        <authorList>
            <person name="Sun Q."/>
            <person name="Zhou Y."/>
        </authorList>
    </citation>
    <scope>NUCLEOTIDE SEQUENCE</scope>
    <source>
        <strain evidence="6">CGMCC 1.12827</strain>
    </source>
</reference>
<keyword evidence="3" id="KW-0479">Metal-binding</keyword>
<sequence>MMGLLVVLVAAVAVVAGCDASSGGSSRDADGKIVAVATTNVWGSILSQLGGDKVSTSSIISNPNTDPHDYEPSPADSRLIASASVVVQNGIGYDSWAAKSIAANPNSNREVITVGDVVGVADGGNPHQWYSPDSVTKTAAAITAALKKADPDQSDYFDSRLSEFDGTDLAEYHQLIDEIRREYANTPIGASESVVTPLAQALGLDLRTPSGFLSAISEGADPTAADKATVDRQISDREIKVYVFNSQNSTPDVQAQVDMAKSEGIPVVSVTETLSPANATFQSWQVAQLRALRDALASATRR</sequence>
<keyword evidence="2" id="KW-0813">Transport</keyword>
<keyword evidence="7" id="KW-1185">Reference proteome</keyword>
<evidence type="ECO:0000256" key="4">
    <source>
        <dbReference type="ARBA" id="ARBA00022729"/>
    </source>
</evidence>
<dbReference type="Pfam" id="PF01297">
    <property type="entry name" value="ZnuA"/>
    <property type="match status" value="1"/>
</dbReference>
<dbReference type="PANTHER" id="PTHR42953">
    <property type="entry name" value="HIGH-AFFINITY ZINC UPTAKE SYSTEM PROTEIN ZNUA-RELATED"/>
    <property type="match status" value="1"/>
</dbReference>
<evidence type="ECO:0000256" key="2">
    <source>
        <dbReference type="ARBA" id="ARBA00022448"/>
    </source>
</evidence>
<dbReference type="GO" id="GO:0030001">
    <property type="term" value="P:metal ion transport"/>
    <property type="evidence" value="ECO:0007669"/>
    <property type="project" value="InterPro"/>
</dbReference>
<comment type="caution">
    <text evidence="6">The sequence shown here is derived from an EMBL/GenBank/DDBJ whole genome shotgun (WGS) entry which is preliminary data.</text>
</comment>
<dbReference type="EMBL" id="BMGC01000012">
    <property type="protein sequence ID" value="GGB32088.1"/>
    <property type="molecule type" value="Genomic_DNA"/>
</dbReference>
<gene>
    <name evidence="6" type="ORF">GCM10011489_20350</name>
</gene>
<evidence type="ECO:0000256" key="1">
    <source>
        <dbReference type="ARBA" id="ARBA00004196"/>
    </source>
</evidence>
<protein>
    <submittedName>
        <fullName evidence="6">ABC transporter substrate-binding protein</fullName>
    </submittedName>
</protein>
<dbReference type="InterPro" id="IPR006127">
    <property type="entry name" value="ZnuA-like"/>
</dbReference>
<evidence type="ECO:0000256" key="5">
    <source>
        <dbReference type="SAM" id="SignalP"/>
    </source>
</evidence>
<evidence type="ECO:0000256" key="3">
    <source>
        <dbReference type="ARBA" id="ARBA00022723"/>
    </source>
</evidence>
<evidence type="ECO:0000313" key="6">
    <source>
        <dbReference type="EMBL" id="GGB32088.1"/>
    </source>
</evidence>
<keyword evidence="4 5" id="KW-0732">Signal</keyword>
<dbReference type="GO" id="GO:0046872">
    <property type="term" value="F:metal ion binding"/>
    <property type="evidence" value="ECO:0007669"/>
    <property type="project" value="UniProtKB-KW"/>
</dbReference>
<organism evidence="6 7">
    <name type="scientific">Gordonia jinhuaensis</name>
    <dbReference type="NCBI Taxonomy" id="1517702"/>
    <lineage>
        <taxon>Bacteria</taxon>
        <taxon>Bacillati</taxon>
        <taxon>Actinomycetota</taxon>
        <taxon>Actinomycetes</taxon>
        <taxon>Mycobacteriales</taxon>
        <taxon>Gordoniaceae</taxon>
        <taxon>Gordonia</taxon>
    </lineage>
</organism>
<feature type="chain" id="PRO_5038428327" evidence="5">
    <location>
        <begin position="17"/>
        <end position="302"/>
    </location>
</feature>
<evidence type="ECO:0000313" key="7">
    <source>
        <dbReference type="Proteomes" id="UP000621454"/>
    </source>
</evidence>
<dbReference type="AlphaFoldDB" id="A0A916T6A1"/>
<name>A0A916T6A1_9ACTN</name>
<dbReference type="GO" id="GO:0030313">
    <property type="term" value="C:cell envelope"/>
    <property type="evidence" value="ECO:0007669"/>
    <property type="project" value="UniProtKB-SubCell"/>
</dbReference>
<dbReference type="SUPFAM" id="SSF53807">
    <property type="entry name" value="Helical backbone' metal receptor"/>
    <property type="match status" value="1"/>
</dbReference>
<dbReference type="Gene3D" id="3.40.50.1980">
    <property type="entry name" value="Nitrogenase molybdenum iron protein domain"/>
    <property type="match status" value="2"/>
</dbReference>
<dbReference type="Proteomes" id="UP000621454">
    <property type="component" value="Unassembled WGS sequence"/>
</dbReference>
<reference evidence="6" key="1">
    <citation type="journal article" date="2014" name="Int. J. Syst. Evol. Microbiol.">
        <title>Complete genome sequence of Corynebacterium casei LMG S-19264T (=DSM 44701T), isolated from a smear-ripened cheese.</title>
        <authorList>
            <consortium name="US DOE Joint Genome Institute (JGI-PGF)"/>
            <person name="Walter F."/>
            <person name="Albersmeier A."/>
            <person name="Kalinowski J."/>
            <person name="Ruckert C."/>
        </authorList>
    </citation>
    <scope>NUCLEOTIDE SEQUENCE</scope>
    <source>
        <strain evidence="6">CGMCC 1.12827</strain>
    </source>
</reference>